<keyword evidence="3 5" id="KW-1133">Transmembrane helix</keyword>
<evidence type="ECO:0000256" key="2">
    <source>
        <dbReference type="ARBA" id="ARBA00022692"/>
    </source>
</evidence>
<keyword evidence="2 5" id="KW-0812">Transmembrane</keyword>
<keyword evidence="4 5" id="KW-0472">Membrane</keyword>
<dbReference type="EMBL" id="CP017675">
    <property type="protein sequence ID" value="APB35048.1"/>
    <property type="molecule type" value="Genomic_DNA"/>
</dbReference>
<dbReference type="Gene3D" id="2.30.30.60">
    <property type="match status" value="1"/>
</dbReference>
<keyword evidence="8" id="KW-1185">Reference proteome</keyword>
<evidence type="ECO:0000313" key="8">
    <source>
        <dbReference type="Proteomes" id="UP000180235"/>
    </source>
</evidence>
<dbReference type="STRING" id="1188229.GlitD10_2705"/>
<proteinExistence type="predicted"/>
<accession>A0A1J0AGM1</accession>
<dbReference type="Proteomes" id="UP000180235">
    <property type="component" value="Chromosome"/>
</dbReference>
<feature type="transmembrane region" description="Helical" evidence="5">
    <location>
        <begin position="235"/>
        <end position="255"/>
    </location>
</feature>
<dbReference type="KEGG" id="glt:GlitD10_2705"/>
<dbReference type="InterPro" id="IPR006685">
    <property type="entry name" value="MscS_channel_2nd"/>
</dbReference>
<dbReference type="Gene3D" id="1.10.287.1260">
    <property type="match status" value="1"/>
</dbReference>
<dbReference type="PANTHER" id="PTHR30566:SF5">
    <property type="entry name" value="MECHANOSENSITIVE ION CHANNEL PROTEIN 1, MITOCHONDRIAL-RELATED"/>
    <property type="match status" value="1"/>
</dbReference>
<evidence type="ECO:0000259" key="6">
    <source>
        <dbReference type="Pfam" id="PF00924"/>
    </source>
</evidence>
<dbReference type="AlphaFoldDB" id="A0A1J0AGM1"/>
<reference evidence="7 8" key="1">
    <citation type="submission" date="2016-10" db="EMBL/GenBank/DDBJ databases">
        <title>Description of Gloeomargarita lithophora gen. nov., sp. nov., a thylakoid-bearing basal-branching cyanobacterium with intracellular carbonates, and proposal for Gloeomargaritales ord. nov.</title>
        <authorList>
            <person name="Moreira D."/>
            <person name="Tavera R."/>
            <person name="Benzerara K."/>
            <person name="Skouri-Panet F."/>
            <person name="Couradeau E."/>
            <person name="Gerard E."/>
            <person name="Loussert C."/>
            <person name="Novelo E."/>
            <person name="Zivanovic Y."/>
            <person name="Lopez-Garcia P."/>
        </authorList>
    </citation>
    <scope>NUCLEOTIDE SEQUENCE [LARGE SCALE GENOMIC DNA]</scope>
    <source>
        <strain evidence="7 8">D10</strain>
    </source>
</reference>
<feature type="domain" description="Mechanosensitive ion channel MscS" evidence="6">
    <location>
        <begin position="397"/>
        <end position="463"/>
    </location>
</feature>
<evidence type="ECO:0000256" key="1">
    <source>
        <dbReference type="ARBA" id="ARBA00004370"/>
    </source>
</evidence>
<feature type="transmembrane region" description="Helical" evidence="5">
    <location>
        <begin position="351"/>
        <end position="369"/>
    </location>
</feature>
<dbReference type="InterPro" id="IPR023408">
    <property type="entry name" value="MscS_beta-dom_sf"/>
</dbReference>
<dbReference type="Pfam" id="PF00924">
    <property type="entry name" value="MS_channel_2nd"/>
    <property type="match status" value="1"/>
</dbReference>
<dbReference type="GO" id="GO:0016020">
    <property type="term" value="C:membrane"/>
    <property type="evidence" value="ECO:0007669"/>
    <property type="project" value="UniProtKB-SubCell"/>
</dbReference>
<organism evidence="7 8">
    <name type="scientific">Gloeomargarita lithophora Alchichica-D10</name>
    <dbReference type="NCBI Taxonomy" id="1188229"/>
    <lineage>
        <taxon>Bacteria</taxon>
        <taxon>Bacillati</taxon>
        <taxon>Cyanobacteriota</taxon>
        <taxon>Cyanophyceae</taxon>
        <taxon>Gloeomargaritales</taxon>
        <taxon>Gloeomargaritaceae</taxon>
        <taxon>Gloeomargarita</taxon>
    </lineage>
</organism>
<gene>
    <name evidence="7" type="primary">mscMJ</name>
    <name evidence="7" type="ORF">GlitD10_2705</name>
</gene>
<evidence type="ECO:0000313" key="7">
    <source>
        <dbReference type="EMBL" id="APB35048.1"/>
    </source>
</evidence>
<comment type="subcellular location">
    <subcellularLocation>
        <location evidence="1">Membrane</location>
    </subcellularLocation>
</comment>
<dbReference type="OrthoDB" id="9809206at2"/>
<evidence type="ECO:0000256" key="4">
    <source>
        <dbReference type="ARBA" id="ARBA00023136"/>
    </source>
</evidence>
<evidence type="ECO:0000256" key="5">
    <source>
        <dbReference type="SAM" id="Phobius"/>
    </source>
</evidence>
<feature type="transmembrane region" description="Helical" evidence="5">
    <location>
        <begin position="305"/>
        <end position="330"/>
    </location>
</feature>
<dbReference type="GO" id="GO:0055085">
    <property type="term" value="P:transmembrane transport"/>
    <property type="evidence" value="ECO:0007669"/>
    <property type="project" value="InterPro"/>
</dbReference>
<dbReference type="SUPFAM" id="SSF50182">
    <property type="entry name" value="Sm-like ribonucleoproteins"/>
    <property type="match status" value="1"/>
</dbReference>
<feature type="transmembrane region" description="Helical" evidence="5">
    <location>
        <begin position="375"/>
        <end position="394"/>
    </location>
</feature>
<name>A0A1J0AGM1_9CYAN</name>
<sequence length="546" mass="61000">MDKRINRLVKFWMGLLLTAWVVILSAQLAVPTTVDDLDEISILTPIDTSSPRSTLTGFRWESQLAYQLTLEADQETQRTPGLRHSAAVLHKAKIAEIRMRRAMRYIDLSNTPEARRYSKGLRSAILLHEIFNRITLPPLEKIPDAENNQSPRIEIFAGIELKKITDGPRQGEYIFTQQTTARLETIYRLLHAVLPNTPRTDFYRFYIANPGRLLPPKWSYWLPGWTKILLGEQTLWQWAALVIMILGAIGLYWLVNRLQEYDQADGSSLRKTWKGLINPVTLLLLITMSQQVQSEINITGRLDDVLITAQGVLFFGALSWLFFMVMNGLGRTLIVAPKFAHQPLEAVMVRNGFRILGGLAAVTTLYGGFKHLGFDVAPMLAGIGAGSLALSFGIQPYLKNVIGGVTLLANRTMTIGEFCQIGGTTGVVEDIGLTSTCVRQADRSLVTLPNASIVDQEIINYSRRDRYVFTEELTLKRLSDGDIEAIIQTLKQVLATSPLLAHPQVNLVDLTPEQMTFAVTADVLTTNPEAYAAIQRELLQQLQSVG</sequence>
<protein>
    <submittedName>
        <fullName evidence="7">MscS mechanosensitive ion channel</fullName>
    </submittedName>
</protein>
<dbReference type="InterPro" id="IPR010920">
    <property type="entry name" value="LSM_dom_sf"/>
</dbReference>
<dbReference type="PANTHER" id="PTHR30566">
    <property type="entry name" value="YNAI-RELATED MECHANOSENSITIVE ION CHANNEL"/>
    <property type="match status" value="1"/>
</dbReference>
<evidence type="ECO:0000256" key="3">
    <source>
        <dbReference type="ARBA" id="ARBA00022989"/>
    </source>
</evidence>